<dbReference type="InterPro" id="IPR008271">
    <property type="entry name" value="Ser/Thr_kinase_AS"/>
</dbReference>
<accession>L7FKI1</accession>
<dbReference type="InterPro" id="IPR011009">
    <property type="entry name" value="Kinase-like_dom_sf"/>
</dbReference>
<dbReference type="GeneID" id="14883785"/>
<dbReference type="VEuPathDB" id="AmoebaDB:EIN_283650"/>
<dbReference type="Proteomes" id="UP000014680">
    <property type="component" value="Unassembled WGS sequence"/>
</dbReference>
<feature type="chain" id="PRO_5003973759" evidence="2">
    <location>
        <begin position="20"/>
        <end position="1043"/>
    </location>
</feature>
<dbReference type="InterPro" id="IPR001245">
    <property type="entry name" value="Ser-Thr/Tyr_kinase_cat_dom"/>
</dbReference>
<dbReference type="OMA" id="NQCYESQ"/>
<dbReference type="EMBL" id="KB207106">
    <property type="protein sequence ID" value="ELP84819.1"/>
    <property type="molecule type" value="Genomic_DNA"/>
</dbReference>
<dbReference type="GO" id="GO:0004715">
    <property type="term" value="F:non-membrane spanning protein tyrosine kinase activity"/>
    <property type="evidence" value="ECO:0007669"/>
    <property type="project" value="UniProtKB-EC"/>
</dbReference>
<name>L7FKI1_ENTIV</name>
<dbReference type="InterPro" id="IPR000719">
    <property type="entry name" value="Prot_kinase_dom"/>
</dbReference>
<dbReference type="InterPro" id="IPR053215">
    <property type="entry name" value="TKL_Ser/Thr_kinase"/>
</dbReference>
<dbReference type="EC" id="2.7.10.2" evidence="4"/>
<feature type="transmembrane region" description="Helical" evidence="1">
    <location>
        <begin position="523"/>
        <end position="548"/>
    </location>
</feature>
<feature type="signal peptide" evidence="2">
    <location>
        <begin position="1"/>
        <end position="19"/>
    </location>
</feature>
<dbReference type="PANTHER" id="PTHR45756">
    <property type="entry name" value="PALMITOYLTRANSFERASE"/>
    <property type="match status" value="1"/>
</dbReference>
<feature type="domain" description="Protein kinase" evidence="3">
    <location>
        <begin position="740"/>
        <end position="1013"/>
    </location>
</feature>
<keyword evidence="1" id="KW-1133">Transmembrane helix</keyword>
<keyword evidence="4" id="KW-0808">Transferase</keyword>
<dbReference type="OrthoDB" id="535509at2759"/>
<dbReference type="AlphaFoldDB" id="L7FKI1"/>
<keyword evidence="4" id="KW-0418">Kinase</keyword>
<sequence length="1043" mass="119706">MYFVLFQLLVSVWSQQCTSTGCKQCIANETCSSCSELYDQKDNSCSTCVSLNPLKPIDANNTLVVFENGICVDKTNSIRKDYSDMITYSLSSGYIDLSFTTNSKYSIGPCSFPIRKQVQYRPSFWIKVDLAGVVNTQSHYKIILKTPENAPRIYVDVTNTDPTTSDVFNCYARQEIVMNGGSLTLPLSQETYFFFISIDDLTSFSFSFKIDFVDDFRESVLDLSQAQTDALYTTKKTLSHTFKFSSEGIYIYPVCAPTKLMKGLYFTIETNSEYSVLLDTSEQNRYAYLMEYTLNETNILQCIDYYVGDWWGIWSSTRVQQGLRVRMKPSENKRLLFVGTTDHSTDLDVTFSTICPKHCYESNGNGMCSTRNGDCVCSDSFGAEDCRKLCYYNQKFYKNDGVVSGDAMCYFGTLHCDADCACESGKLESHYCVSQNCVNKNFGDANVQCSYNTSHCLPNCICADGYEVTEERLCRKLTCGDGIVDEGEQCDNTTNCDHYCQCLAGYEVDPNAPGNCRSKPIAWWVWLLVTLLVIIAFIILVGIVIGVVRLTRSIRLDQSIFKQQQPVYYYDITQSVPMSPSEEARYNIEPLDLDYGNENVPTNVFDTRYELVDVKNYSGNKYMMVIIHTPNNPKFVFYFDPQVIFLRPKQKTTLTSYMTLHCTTKIMGMKIHYTVYWSKHLRTLKEIAELLRNKTFEEWTTENKMQMETLMKDVSRKYRHQFEIKTVAASSTHIDMDELHLREQPIAQGASGTVYVGKYKSITVAVKMFRWEMLTEDESKELKKDVIRECDLMSKLRNPFIANYMGSVTYIPKISMVIQFFQLGSLGDYVRHEKPEDIVLPYKLKVKMMFDCARGMAFLHENRIMHLDLKPDNLLVNSLYADSSCVVKITDFGTSRITKKKTEQDRGLGTPIYLAPEAFTDVYTNAGDVFSFAVLSWELFYAKEPYKDCKSIFEIKEFVISGKRLVFDDTIPNCFKSLVEDCWRHKMEERPSFDDISKRIVTILEDVPNHPEFDSNVSMERIEEIINEKSARVNELLAEQETE</sequence>
<dbReference type="Gene3D" id="1.10.510.10">
    <property type="entry name" value="Transferase(Phosphotransferase) domain 1"/>
    <property type="match status" value="1"/>
</dbReference>
<evidence type="ECO:0000256" key="2">
    <source>
        <dbReference type="SAM" id="SignalP"/>
    </source>
</evidence>
<keyword evidence="1" id="KW-0472">Membrane</keyword>
<evidence type="ECO:0000259" key="3">
    <source>
        <dbReference type="PROSITE" id="PS50011"/>
    </source>
</evidence>
<dbReference type="SMART" id="SM00220">
    <property type="entry name" value="S_TKc"/>
    <property type="match status" value="1"/>
</dbReference>
<proteinExistence type="predicted"/>
<dbReference type="CDD" id="cd13999">
    <property type="entry name" value="STKc_MAP3K-like"/>
    <property type="match status" value="1"/>
</dbReference>
<dbReference type="GO" id="GO:0005524">
    <property type="term" value="F:ATP binding"/>
    <property type="evidence" value="ECO:0007669"/>
    <property type="project" value="InterPro"/>
</dbReference>
<protein>
    <submittedName>
        <fullName evidence="4">Serine-threonine protein kinase, putative</fullName>
        <ecNumber evidence="4">2.7.10.2</ecNumber>
    </submittedName>
</protein>
<keyword evidence="2" id="KW-0732">Signal</keyword>
<dbReference type="Pfam" id="PF07714">
    <property type="entry name" value="PK_Tyr_Ser-Thr"/>
    <property type="match status" value="1"/>
</dbReference>
<dbReference type="KEGG" id="eiv:EIN_283650"/>
<evidence type="ECO:0000313" key="5">
    <source>
        <dbReference type="Proteomes" id="UP000014680"/>
    </source>
</evidence>
<evidence type="ECO:0000256" key="1">
    <source>
        <dbReference type="SAM" id="Phobius"/>
    </source>
</evidence>
<dbReference type="RefSeq" id="XP_004184165.1">
    <property type="nucleotide sequence ID" value="XM_004184117.1"/>
</dbReference>
<organism evidence="4 5">
    <name type="scientific">Entamoeba invadens IP1</name>
    <dbReference type="NCBI Taxonomy" id="370355"/>
    <lineage>
        <taxon>Eukaryota</taxon>
        <taxon>Amoebozoa</taxon>
        <taxon>Evosea</taxon>
        <taxon>Archamoebae</taxon>
        <taxon>Mastigamoebida</taxon>
        <taxon>Entamoebidae</taxon>
        <taxon>Entamoeba</taxon>
    </lineage>
</organism>
<evidence type="ECO:0000313" key="4">
    <source>
        <dbReference type="EMBL" id="ELP84819.1"/>
    </source>
</evidence>
<dbReference type="SUPFAM" id="SSF56112">
    <property type="entry name" value="Protein kinase-like (PK-like)"/>
    <property type="match status" value="1"/>
</dbReference>
<reference evidence="4 5" key="1">
    <citation type="submission" date="2012-10" db="EMBL/GenBank/DDBJ databases">
        <authorList>
            <person name="Zafar N."/>
            <person name="Inman J."/>
            <person name="Hall N."/>
            <person name="Lorenzi H."/>
            <person name="Caler E."/>
        </authorList>
    </citation>
    <scope>NUCLEOTIDE SEQUENCE [LARGE SCALE GENOMIC DNA]</scope>
    <source>
        <strain evidence="4 5">IP1</strain>
    </source>
</reference>
<dbReference type="PROSITE" id="PS00108">
    <property type="entry name" value="PROTEIN_KINASE_ST"/>
    <property type="match status" value="1"/>
</dbReference>
<dbReference type="PROSITE" id="PS50011">
    <property type="entry name" value="PROTEIN_KINASE_DOM"/>
    <property type="match status" value="1"/>
</dbReference>
<gene>
    <name evidence="4" type="ORF">EIN_283650</name>
</gene>
<keyword evidence="5" id="KW-1185">Reference proteome</keyword>
<keyword evidence="1" id="KW-0812">Transmembrane</keyword>
<dbReference type="PANTHER" id="PTHR45756:SF1">
    <property type="entry name" value="PROTEIN KINASE DOMAIN CONTAINING PROTEIN"/>
    <property type="match status" value="1"/>
</dbReference>